<dbReference type="Pfam" id="PF03572">
    <property type="entry name" value="Peptidase_S41"/>
    <property type="match status" value="1"/>
</dbReference>
<evidence type="ECO:0000313" key="4">
    <source>
        <dbReference type="Proteomes" id="UP000321046"/>
    </source>
</evidence>
<dbReference type="InterPro" id="IPR029045">
    <property type="entry name" value="ClpP/crotonase-like_dom_sf"/>
</dbReference>
<dbReference type="GO" id="GO:0004175">
    <property type="term" value="F:endopeptidase activity"/>
    <property type="evidence" value="ECO:0007669"/>
    <property type="project" value="TreeGrafter"/>
</dbReference>
<evidence type="ECO:0000259" key="2">
    <source>
        <dbReference type="SMART" id="SM00245"/>
    </source>
</evidence>
<accession>A0A5C6X5A2</accession>
<feature type="chain" id="PRO_5022932594" description="Tail specific protease domain-containing protein" evidence="1">
    <location>
        <begin position="19"/>
        <end position="409"/>
    </location>
</feature>
<dbReference type="Gene3D" id="3.90.226.10">
    <property type="entry name" value="2-enoyl-CoA Hydratase, Chain A, domain 1"/>
    <property type="match status" value="1"/>
</dbReference>
<comment type="caution">
    <text evidence="3">The sequence shown here is derived from an EMBL/GenBank/DDBJ whole genome shotgun (WGS) entry which is preliminary data.</text>
</comment>
<gene>
    <name evidence="3" type="ORF">FRC96_14375</name>
</gene>
<dbReference type="Proteomes" id="UP000321046">
    <property type="component" value="Unassembled WGS sequence"/>
</dbReference>
<organism evidence="3 4">
    <name type="scientific">Lujinxingia vulgaris</name>
    <dbReference type="NCBI Taxonomy" id="2600176"/>
    <lineage>
        <taxon>Bacteria</taxon>
        <taxon>Deltaproteobacteria</taxon>
        <taxon>Bradymonadales</taxon>
        <taxon>Lujinxingiaceae</taxon>
        <taxon>Lujinxingia</taxon>
    </lineage>
</organism>
<protein>
    <recommendedName>
        <fullName evidence="2">Tail specific protease domain-containing protein</fullName>
    </recommendedName>
</protein>
<dbReference type="GO" id="GO:0008236">
    <property type="term" value="F:serine-type peptidase activity"/>
    <property type="evidence" value="ECO:0007669"/>
    <property type="project" value="InterPro"/>
</dbReference>
<proteinExistence type="predicted"/>
<evidence type="ECO:0000313" key="3">
    <source>
        <dbReference type="EMBL" id="TXD34215.1"/>
    </source>
</evidence>
<sequence>MRRWLVACALWACVLAQSGCQTGPACGSFPLDAETRRCMVSTIDAMVRDHYPFAEQKGVDMSLFFKGLWASLDDAELDDESFVLSLAQSLAMLEDGHTRLERYRLEEVGAPPVKLALRAGQVVVRRAAPGVGLKPGEVIAAIDGRPAPPVLRSAFASAERGASGEVLLLGADAALAGEVGTDVRLQTASGRVVQLTRQAVLHEPFIRRFGDVGYLRIKTFGFIDDLDRLDRLINELMDTRGLIIDLRDNGGGYPSVSDGLFGRLVAEDGAPFALVDRQGRVHRHMQARSRGETYPGEVVVLVNEGTFSAANYFAHRMREEHRGVLLGGRTGGGAASPDRGLMLVDGLWFQVSTYVVETLSGLNTEDGMAPTIPLDDADAWYEVPPEQGALSEEQDVMLRRARRYLEGVQ</sequence>
<dbReference type="GO" id="GO:0007165">
    <property type="term" value="P:signal transduction"/>
    <property type="evidence" value="ECO:0007669"/>
    <property type="project" value="TreeGrafter"/>
</dbReference>
<dbReference type="Gene3D" id="3.30.750.44">
    <property type="match status" value="1"/>
</dbReference>
<feature type="domain" description="Tail specific protease" evidence="2">
    <location>
        <begin position="188"/>
        <end position="375"/>
    </location>
</feature>
<dbReference type="PANTHER" id="PTHR32060:SF30">
    <property type="entry name" value="CARBOXY-TERMINAL PROCESSING PROTEASE CTPA"/>
    <property type="match status" value="1"/>
</dbReference>
<dbReference type="GO" id="GO:0006508">
    <property type="term" value="P:proteolysis"/>
    <property type="evidence" value="ECO:0007669"/>
    <property type="project" value="InterPro"/>
</dbReference>
<dbReference type="PANTHER" id="PTHR32060">
    <property type="entry name" value="TAIL-SPECIFIC PROTEASE"/>
    <property type="match status" value="1"/>
</dbReference>
<dbReference type="Gene3D" id="2.30.42.10">
    <property type="match status" value="1"/>
</dbReference>
<name>A0A5C6X5A2_9DELT</name>
<evidence type="ECO:0000256" key="1">
    <source>
        <dbReference type="SAM" id="SignalP"/>
    </source>
</evidence>
<feature type="signal peptide" evidence="1">
    <location>
        <begin position="1"/>
        <end position="18"/>
    </location>
</feature>
<dbReference type="InterPro" id="IPR036034">
    <property type="entry name" value="PDZ_sf"/>
</dbReference>
<dbReference type="InterPro" id="IPR005151">
    <property type="entry name" value="Tail-specific_protease"/>
</dbReference>
<dbReference type="RefSeq" id="WP_146975365.1">
    <property type="nucleotide sequence ID" value="NZ_VOSL01000056.1"/>
</dbReference>
<dbReference type="EMBL" id="VOSL01000056">
    <property type="protein sequence ID" value="TXD34215.1"/>
    <property type="molecule type" value="Genomic_DNA"/>
</dbReference>
<dbReference type="SMART" id="SM00245">
    <property type="entry name" value="TSPc"/>
    <property type="match status" value="1"/>
</dbReference>
<dbReference type="GO" id="GO:0030288">
    <property type="term" value="C:outer membrane-bounded periplasmic space"/>
    <property type="evidence" value="ECO:0007669"/>
    <property type="project" value="TreeGrafter"/>
</dbReference>
<dbReference type="SUPFAM" id="SSF52096">
    <property type="entry name" value="ClpP/crotonase"/>
    <property type="match status" value="1"/>
</dbReference>
<reference evidence="3 4" key="1">
    <citation type="submission" date="2019-08" db="EMBL/GenBank/DDBJ databases">
        <title>Bradymonadales sp. TMQ2.</title>
        <authorList>
            <person name="Liang Q."/>
        </authorList>
    </citation>
    <scope>NUCLEOTIDE SEQUENCE [LARGE SCALE GENOMIC DNA]</scope>
    <source>
        <strain evidence="3 4">TMQ2</strain>
    </source>
</reference>
<keyword evidence="1" id="KW-0732">Signal</keyword>
<dbReference type="CDD" id="cd06567">
    <property type="entry name" value="Peptidase_S41"/>
    <property type="match status" value="1"/>
</dbReference>
<dbReference type="OrthoDB" id="9812068at2"/>
<dbReference type="AlphaFoldDB" id="A0A5C6X5A2"/>